<organism evidence="6 7">
    <name type="scientific">Paenalkalicoccus suaedae</name>
    <dbReference type="NCBI Taxonomy" id="2592382"/>
    <lineage>
        <taxon>Bacteria</taxon>
        <taxon>Bacillati</taxon>
        <taxon>Bacillota</taxon>
        <taxon>Bacilli</taxon>
        <taxon>Bacillales</taxon>
        <taxon>Bacillaceae</taxon>
        <taxon>Paenalkalicoccus</taxon>
    </lineage>
</organism>
<dbReference type="GO" id="GO:0016773">
    <property type="term" value="F:phosphotransferase activity, alcohol group as acceptor"/>
    <property type="evidence" value="ECO:0007669"/>
    <property type="project" value="InterPro"/>
</dbReference>
<dbReference type="InterPro" id="IPR050406">
    <property type="entry name" value="FGGY_Carb_Kinase"/>
</dbReference>
<accession>A0A859FJB8</accession>
<dbReference type="Gene3D" id="3.30.420.40">
    <property type="match status" value="2"/>
</dbReference>
<evidence type="ECO:0000259" key="4">
    <source>
        <dbReference type="Pfam" id="PF00370"/>
    </source>
</evidence>
<dbReference type="Pfam" id="PF02782">
    <property type="entry name" value="FGGY_C"/>
    <property type="match status" value="1"/>
</dbReference>
<name>A0A859FJB8_9BACI</name>
<dbReference type="RefSeq" id="WP_176010694.1">
    <property type="nucleotide sequence ID" value="NZ_CP041372.2"/>
</dbReference>
<dbReference type="InterPro" id="IPR000577">
    <property type="entry name" value="Carb_kinase_FGGY"/>
</dbReference>
<dbReference type="Pfam" id="PF00370">
    <property type="entry name" value="FGGY_N"/>
    <property type="match status" value="1"/>
</dbReference>
<sequence length="507" mass="55011">MSKQYVMGLDIGTTSAKAVIFTKHGDVVSEAEVGYATLHPAPGWCEQDPLEIEAAAIEAIHTAMTRSAIDKEAIISVGLSSAMHSLICVDAANTPLSPSITWADGRSAALADELRATDIGERIYLATGTPLHPMSPLLKLLWMQENKYEPYLKAAKFLSIKEFLTSRWFGEDAVDYSIASATGLFNIYTRQWHEEALSLASIRENQLSRPVPATHLFTGLDVDIAEQMRLDPNTPFVAGGSDGPLANLGIGAINPGETAITIGTSGAIRQMSAAPHTDSRQEVFCYAFTDDLWVLGGPTNNGGNVLEWLKNTIGHAELTAALETQQDPFDVLIDAANQVAPGADQLLFLPYLNGERAPHWDASARGAFIGLCSTHTSHHMARAGLEGVLYAILSVAESLEALTGETEKLYANGGFARSEIWVQMLADMFGREVHLPVSHQSSAWGAAWVSLYAVGEVTDLRAIKQSIPMKGVVVPDMEKHEVYRKMFEVFREMYGVVGGSVRKLQRV</sequence>
<keyword evidence="2" id="KW-0808">Transferase</keyword>
<keyword evidence="3 6" id="KW-0418">Kinase</keyword>
<dbReference type="AlphaFoldDB" id="A0A859FJB8"/>
<dbReference type="InterPro" id="IPR018484">
    <property type="entry name" value="FGGY_N"/>
</dbReference>
<dbReference type="GO" id="GO:0016301">
    <property type="term" value="F:kinase activity"/>
    <property type="evidence" value="ECO:0007669"/>
    <property type="project" value="UniProtKB-KW"/>
</dbReference>
<dbReference type="SUPFAM" id="SSF53067">
    <property type="entry name" value="Actin-like ATPase domain"/>
    <property type="match status" value="2"/>
</dbReference>
<dbReference type="InterPro" id="IPR043129">
    <property type="entry name" value="ATPase_NBD"/>
</dbReference>
<evidence type="ECO:0000313" key="6">
    <source>
        <dbReference type="EMBL" id="QKS72725.1"/>
    </source>
</evidence>
<evidence type="ECO:0000256" key="3">
    <source>
        <dbReference type="ARBA" id="ARBA00022777"/>
    </source>
</evidence>
<dbReference type="PROSITE" id="PS00933">
    <property type="entry name" value="FGGY_KINASES_1"/>
    <property type="match status" value="1"/>
</dbReference>
<dbReference type="Proteomes" id="UP000318138">
    <property type="component" value="Chromosome"/>
</dbReference>
<dbReference type="InterPro" id="IPR018483">
    <property type="entry name" value="Carb_kinase_FGGY_CS"/>
</dbReference>
<evidence type="ECO:0000259" key="5">
    <source>
        <dbReference type="Pfam" id="PF02782"/>
    </source>
</evidence>
<reference evidence="7" key="1">
    <citation type="submission" date="2019-07" db="EMBL/GenBank/DDBJ databases">
        <title>Bacillus alkalisoli sp. nov. isolated from saline soil.</title>
        <authorList>
            <person name="Sun J.-Q."/>
            <person name="Xu L."/>
        </authorList>
    </citation>
    <scope>NUCLEOTIDE SEQUENCE [LARGE SCALE GENOMIC DNA]</scope>
    <source>
        <strain evidence="7">M4U3P1</strain>
    </source>
</reference>
<dbReference type="PANTHER" id="PTHR43095">
    <property type="entry name" value="SUGAR KINASE"/>
    <property type="match status" value="1"/>
</dbReference>
<dbReference type="PANTHER" id="PTHR43095:SF2">
    <property type="entry name" value="GLUCONOKINASE"/>
    <property type="match status" value="1"/>
</dbReference>
<proteinExistence type="inferred from homology"/>
<keyword evidence="7" id="KW-1185">Reference proteome</keyword>
<evidence type="ECO:0000256" key="2">
    <source>
        <dbReference type="ARBA" id="ARBA00022679"/>
    </source>
</evidence>
<dbReference type="CDD" id="cd07770">
    <property type="entry name" value="ASKHA_NBD_FGGY_GntK"/>
    <property type="match status" value="1"/>
</dbReference>
<dbReference type="PIRSF" id="PIRSF000538">
    <property type="entry name" value="GlpK"/>
    <property type="match status" value="1"/>
</dbReference>
<feature type="domain" description="Carbohydrate kinase FGGY C-terminal" evidence="5">
    <location>
        <begin position="259"/>
        <end position="453"/>
    </location>
</feature>
<protein>
    <submittedName>
        <fullName evidence="6">Gluconokinase</fullName>
    </submittedName>
</protein>
<dbReference type="KEGG" id="psua:FLK61_39620"/>
<dbReference type="GO" id="GO:0005975">
    <property type="term" value="P:carbohydrate metabolic process"/>
    <property type="evidence" value="ECO:0007669"/>
    <property type="project" value="InterPro"/>
</dbReference>
<evidence type="ECO:0000256" key="1">
    <source>
        <dbReference type="ARBA" id="ARBA00009156"/>
    </source>
</evidence>
<feature type="domain" description="Carbohydrate kinase FGGY N-terminal" evidence="4">
    <location>
        <begin position="5"/>
        <end position="249"/>
    </location>
</feature>
<dbReference type="InterPro" id="IPR018485">
    <property type="entry name" value="FGGY_C"/>
</dbReference>
<gene>
    <name evidence="6" type="ORF">FLK61_39620</name>
</gene>
<comment type="similarity">
    <text evidence="1">Belongs to the FGGY kinase family.</text>
</comment>
<evidence type="ECO:0000313" key="7">
    <source>
        <dbReference type="Proteomes" id="UP000318138"/>
    </source>
</evidence>
<dbReference type="EMBL" id="CP041372">
    <property type="protein sequence ID" value="QKS72725.1"/>
    <property type="molecule type" value="Genomic_DNA"/>
</dbReference>